<dbReference type="OrthoDB" id="9792163at2"/>
<keyword evidence="10" id="KW-1185">Reference proteome</keyword>
<dbReference type="Pfam" id="PF12038">
    <property type="entry name" value="QTMAN_N"/>
    <property type="match status" value="1"/>
</dbReference>
<evidence type="ECO:0000256" key="4">
    <source>
        <dbReference type="ARBA" id="ARBA00044517"/>
    </source>
</evidence>
<proteinExistence type="inferred from homology"/>
<accession>A0A1A9F052</accession>
<dbReference type="GO" id="GO:0016438">
    <property type="term" value="F:tRNA-queuosine(34) beta-mannosyltransferase activity"/>
    <property type="evidence" value="ECO:0007669"/>
    <property type="project" value="UniProtKB-EC"/>
</dbReference>
<keyword evidence="2" id="KW-0328">Glycosyltransferase</keyword>
<dbReference type="InterPro" id="IPR022701">
    <property type="entry name" value="QTMAN_N"/>
</dbReference>
<evidence type="ECO:0000256" key="2">
    <source>
        <dbReference type="ARBA" id="ARBA00022676"/>
    </source>
</evidence>
<comment type="similarity">
    <text evidence="1">Belongs to the glycosyltransferase group 1 family. Glycosyltransferase 4 subfamily.</text>
</comment>
<evidence type="ECO:0000256" key="3">
    <source>
        <dbReference type="ARBA" id="ARBA00022679"/>
    </source>
</evidence>
<dbReference type="PANTHER" id="PTHR13615">
    <property type="entry name" value="GLYCOSYLTRANSFERASE-LIKE 1"/>
    <property type="match status" value="1"/>
</dbReference>
<evidence type="ECO:0000313" key="9">
    <source>
        <dbReference type="EMBL" id="ANG63517.1"/>
    </source>
</evidence>
<dbReference type="STRING" id="1821621.A8C75_14245"/>
<reference evidence="9 10" key="2">
    <citation type="journal article" date="2018" name="Int. J. Syst. Evol. Microbiol.">
        <title>Marinobacterium aestuarii sp. nov., a benzene-degrading marine bacterium isolated from estuary sediment.</title>
        <authorList>
            <person name="Bae S.S."/>
            <person name="Jung J."/>
            <person name="Chung D."/>
            <person name="Baek K."/>
        </authorList>
    </citation>
    <scope>NUCLEOTIDE SEQUENCE [LARGE SCALE GENOMIC DNA]</scope>
    <source>
        <strain evidence="9 10">ST58-10</strain>
    </source>
</reference>
<dbReference type="EC" id="2.4.1.110" evidence="4"/>
<dbReference type="Gene3D" id="3.40.50.2000">
    <property type="entry name" value="Glycogen Phosphorylase B"/>
    <property type="match status" value="1"/>
</dbReference>
<reference evidence="10" key="1">
    <citation type="submission" date="2016-05" db="EMBL/GenBank/DDBJ databases">
        <authorList>
            <person name="Baek K."/>
            <person name="Yang S.-J."/>
        </authorList>
    </citation>
    <scope>NUCLEOTIDE SEQUENCE [LARGE SCALE GENOMIC DNA]</scope>
    <source>
        <strain evidence="10">ST58-10</strain>
    </source>
</reference>
<dbReference type="InterPro" id="IPR051862">
    <property type="entry name" value="GT-like_domain_containing_1"/>
</dbReference>
<feature type="domain" description="Glycosyl transferase family 1" evidence="7">
    <location>
        <begin position="210"/>
        <end position="323"/>
    </location>
</feature>
<sequence length="402" mass="44358">MRVLLLSAYDAASHQHWYRQLIGGMPHWDWTLLTLAPRYFSWRIRGNSLSWAFNERETLQRPYDLVLATSMTDLSALRGLVPALSRVPTLVYFHENQFAYPESERAFKAVEPKILNIYTALAAERVLFNSAYNRDTFLAGAAALLKKLPDQVPPGIVSLLRERSAVLPVPLADSCFEPRGAGEGFDVRWSASVAGGGPDAGGALPRPVRLLWSARWEYDKGPRRLLAILQALEARQLDYRLCLLGQSFRHTPAEFAEIGARFGHRLVQFGFAETRAEYQAWLRSADLVLSTAEHEFQGLAVLEALAAGCLPVLPDRLVYPELVPPSGLYASVADDLAAEAGHAVDLIERQARIAASAAGSAAASMRMSPVVAPLQLSLQRFGWRQLQPAYEAEMLALAHTGV</sequence>
<protein>
    <recommendedName>
        <fullName evidence="5">tRNA-queuosine alpha-mannosyltransferase</fullName>
        <ecNumber evidence="4">2.4.1.110</ecNumber>
    </recommendedName>
</protein>
<dbReference type="KEGG" id="mars:A8C75_14245"/>
<evidence type="ECO:0000259" key="8">
    <source>
        <dbReference type="Pfam" id="PF12038"/>
    </source>
</evidence>
<dbReference type="Pfam" id="PF00534">
    <property type="entry name" value="Glycos_transf_1"/>
    <property type="match status" value="1"/>
</dbReference>
<evidence type="ECO:0000313" key="10">
    <source>
        <dbReference type="Proteomes" id="UP000078070"/>
    </source>
</evidence>
<comment type="catalytic activity">
    <reaction evidence="6">
        <text>queuosine(34) in tRNA(Asp) + GDP-alpha-D-mannose = O-4''-alpha-D-mannosylqueuosine(34) in tRNA(Asp) + GDP + H(+)</text>
        <dbReference type="Rhea" id="RHEA:12885"/>
        <dbReference type="Rhea" id="RHEA-COMP:18572"/>
        <dbReference type="Rhea" id="RHEA-COMP:18581"/>
        <dbReference type="ChEBI" id="CHEBI:15378"/>
        <dbReference type="ChEBI" id="CHEBI:57527"/>
        <dbReference type="ChEBI" id="CHEBI:58189"/>
        <dbReference type="ChEBI" id="CHEBI:194431"/>
        <dbReference type="ChEBI" id="CHEBI:194442"/>
        <dbReference type="EC" id="2.4.1.110"/>
    </reaction>
    <physiologicalReaction direction="left-to-right" evidence="6">
        <dbReference type="Rhea" id="RHEA:12886"/>
    </physiologicalReaction>
</comment>
<dbReference type="Proteomes" id="UP000078070">
    <property type="component" value="Chromosome"/>
</dbReference>
<dbReference type="RefSeq" id="WP_067383656.1">
    <property type="nucleotide sequence ID" value="NZ_CP015839.1"/>
</dbReference>
<evidence type="ECO:0000256" key="6">
    <source>
        <dbReference type="ARBA" id="ARBA00048439"/>
    </source>
</evidence>
<dbReference type="PANTHER" id="PTHR13615:SF3">
    <property type="entry name" value="GLYCOSYLTRANSFERASE-LIKE DOMAIN-CONTAINING PROTEIN 1"/>
    <property type="match status" value="1"/>
</dbReference>
<evidence type="ECO:0000256" key="5">
    <source>
        <dbReference type="ARBA" id="ARBA00044539"/>
    </source>
</evidence>
<feature type="domain" description="tRNA-queuosine alpha-mannosyltransferase N-terminal" evidence="8">
    <location>
        <begin position="2"/>
        <end position="171"/>
    </location>
</feature>
<dbReference type="InterPro" id="IPR001296">
    <property type="entry name" value="Glyco_trans_1"/>
</dbReference>
<dbReference type="EMBL" id="CP015839">
    <property type="protein sequence ID" value="ANG63517.1"/>
    <property type="molecule type" value="Genomic_DNA"/>
</dbReference>
<dbReference type="AlphaFoldDB" id="A0A1A9F052"/>
<dbReference type="SUPFAM" id="SSF53756">
    <property type="entry name" value="UDP-Glycosyltransferase/glycogen phosphorylase"/>
    <property type="match status" value="1"/>
</dbReference>
<keyword evidence="3 9" id="KW-0808">Transferase</keyword>
<gene>
    <name evidence="9" type="ORF">A8C75_14245</name>
</gene>
<evidence type="ECO:0000256" key="1">
    <source>
        <dbReference type="ARBA" id="ARBA00009481"/>
    </source>
</evidence>
<name>A0A1A9F052_9GAMM</name>
<organism evidence="9 10">
    <name type="scientific">Marinobacterium aestuarii</name>
    <dbReference type="NCBI Taxonomy" id="1821621"/>
    <lineage>
        <taxon>Bacteria</taxon>
        <taxon>Pseudomonadati</taxon>
        <taxon>Pseudomonadota</taxon>
        <taxon>Gammaproteobacteria</taxon>
        <taxon>Oceanospirillales</taxon>
        <taxon>Oceanospirillaceae</taxon>
        <taxon>Marinobacterium</taxon>
    </lineage>
</organism>
<evidence type="ECO:0000259" key="7">
    <source>
        <dbReference type="Pfam" id="PF00534"/>
    </source>
</evidence>